<dbReference type="RefSeq" id="WP_161159071.1">
    <property type="nucleotide sequence ID" value="NZ_WWSB01000005.1"/>
</dbReference>
<dbReference type="GO" id="GO:0030170">
    <property type="term" value="F:pyridoxal phosphate binding"/>
    <property type="evidence" value="ECO:0007669"/>
    <property type="project" value="InterPro"/>
</dbReference>
<dbReference type="InterPro" id="IPR015422">
    <property type="entry name" value="PyrdxlP-dep_Trfase_small"/>
</dbReference>
<keyword evidence="3" id="KW-0663">Pyridoxal phosphate</keyword>
<dbReference type="InterPro" id="IPR051798">
    <property type="entry name" value="Class-II_PLP-Dep_Aminotrans"/>
</dbReference>
<dbReference type="PANTHER" id="PTHR43525:SF1">
    <property type="entry name" value="PROTEIN MALY"/>
    <property type="match status" value="1"/>
</dbReference>
<keyword evidence="4 7" id="KW-0456">Lyase</keyword>
<name>A0A845KKF1_9FIRM</name>
<dbReference type="InterPro" id="IPR004839">
    <property type="entry name" value="Aminotransferase_I/II_large"/>
</dbReference>
<evidence type="ECO:0000256" key="3">
    <source>
        <dbReference type="ARBA" id="ARBA00022898"/>
    </source>
</evidence>
<dbReference type="Gene3D" id="3.90.1150.10">
    <property type="entry name" value="Aspartate Aminotransferase, domain 1"/>
    <property type="match status" value="1"/>
</dbReference>
<proteinExistence type="inferred from homology"/>
<gene>
    <name evidence="7" type="ORF">GT565_06285</name>
</gene>
<dbReference type="Proteomes" id="UP000446719">
    <property type="component" value="Unassembled WGS sequence"/>
</dbReference>
<accession>A0A845KKF1</accession>
<evidence type="ECO:0000259" key="6">
    <source>
        <dbReference type="Pfam" id="PF00155"/>
    </source>
</evidence>
<dbReference type="PANTHER" id="PTHR43525">
    <property type="entry name" value="PROTEIN MALY"/>
    <property type="match status" value="1"/>
</dbReference>
<dbReference type="Gene3D" id="3.40.640.10">
    <property type="entry name" value="Type I PLP-dependent aspartate aminotransferase-like (Major domain)"/>
    <property type="match status" value="1"/>
</dbReference>
<comment type="caution">
    <text evidence="7">The sequence shown here is derived from an EMBL/GenBank/DDBJ whole genome shotgun (WGS) entry which is preliminary data.</text>
</comment>
<dbReference type="GO" id="GO:0047804">
    <property type="term" value="F:cysteine-S-conjugate beta-lyase activity"/>
    <property type="evidence" value="ECO:0007669"/>
    <property type="project" value="UniProtKB-EC"/>
</dbReference>
<evidence type="ECO:0000256" key="5">
    <source>
        <dbReference type="ARBA" id="ARBA00037974"/>
    </source>
</evidence>
<dbReference type="EMBL" id="WWSB01000005">
    <property type="protein sequence ID" value="MZK17725.1"/>
    <property type="molecule type" value="Genomic_DNA"/>
</dbReference>
<dbReference type="EC" id="4.4.1.13" evidence="2"/>
<dbReference type="InterPro" id="IPR015421">
    <property type="entry name" value="PyrdxlP-dep_Trfase_major"/>
</dbReference>
<evidence type="ECO:0000313" key="8">
    <source>
        <dbReference type="Proteomes" id="UP000446719"/>
    </source>
</evidence>
<dbReference type="CDD" id="cd00609">
    <property type="entry name" value="AAT_like"/>
    <property type="match status" value="1"/>
</dbReference>
<reference evidence="7 8" key="1">
    <citation type="journal article" date="2019" name="Nat. Med.">
        <title>A library of human gut bacterial isolates paired with longitudinal multiomics data enables mechanistic microbiome research.</title>
        <authorList>
            <person name="Poyet M."/>
            <person name="Groussin M."/>
            <person name="Gibbons S.M."/>
            <person name="Avila-Pacheco J."/>
            <person name="Jiang X."/>
            <person name="Kearney S.M."/>
            <person name="Perrotta A.R."/>
            <person name="Berdy B."/>
            <person name="Zhao S."/>
            <person name="Lieberman T.D."/>
            <person name="Swanson P.K."/>
            <person name="Smith M."/>
            <person name="Roesemann S."/>
            <person name="Alexander J.E."/>
            <person name="Rich S.A."/>
            <person name="Livny J."/>
            <person name="Vlamakis H."/>
            <person name="Clish C."/>
            <person name="Bullock K."/>
            <person name="Deik A."/>
            <person name="Scott J."/>
            <person name="Pierce K.A."/>
            <person name="Xavier R.J."/>
            <person name="Alm E.J."/>
        </authorList>
    </citation>
    <scope>NUCLEOTIDE SEQUENCE [LARGE SCALE GENOMIC DNA]</scope>
    <source>
        <strain evidence="7 8">BIOML-A7</strain>
    </source>
</reference>
<evidence type="ECO:0000313" key="7">
    <source>
        <dbReference type="EMBL" id="MZK17725.1"/>
    </source>
</evidence>
<sequence length="391" mass="44776">MKFDFDKVVDRHGTKCLKYDFAKERGRSDDMLPLWVADMDFPTAPGIQKSLSDAVAHGIYGYSEGKDDYFQAAAGWYEKYFGWKVEKEWLIKTPGVVFALAMAVKAYTKEGDAVLLQQPVYYPFSEVITDNHRRLINSPLQQIDGHYEINFEEFEQKIVEENVKLFLMCSPHNPVGRVWKEWELRKIGDICLKHNVLVVSDEIHSDFTYGENIHHVFASLDEKYAAITTTCTAPSKTFNIAGLQISNIWISNPELRARFRAEVTAAGYSQVNLMGLVACQAAYETGEEWLKELKIYLEGNLDYVRTFLKENLPEIKLTEPEGTYLLWLDFKSLGMKEEQLKDLVENKAKLWPDSGAMFGPDGEGFERINIACPREILKQALTQLAESVHDR</sequence>
<feature type="domain" description="Aminotransferase class I/classII large" evidence="6">
    <location>
        <begin position="53"/>
        <end position="383"/>
    </location>
</feature>
<dbReference type="InterPro" id="IPR027619">
    <property type="entry name" value="C-S_lyase_PatB-like"/>
</dbReference>
<evidence type="ECO:0000256" key="1">
    <source>
        <dbReference type="ARBA" id="ARBA00001933"/>
    </source>
</evidence>
<dbReference type="InterPro" id="IPR015424">
    <property type="entry name" value="PyrdxlP-dep_Trfase"/>
</dbReference>
<evidence type="ECO:0000256" key="4">
    <source>
        <dbReference type="ARBA" id="ARBA00023239"/>
    </source>
</evidence>
<evidence type="ECO:0000256" key="2">
    <source>
        <dbReference type="ARBA" id="ARBA00012224"/>
    </source>
</evidence>
<organism evidence="7 8">
    <name type="scientific">Dorea longicatena</name>
    <dbReference type="NCBI Taxonomy" id="88431"/>
    <lineage>
        <taxon>Bacteria</taxon>
        <taxon>Bacillati</taxon>
        <taxon>Bacillota</taxon>
        <taxon>Clostridia</taxon>
        <taxon>Lachnospirales</taxon>
        <taxon>Lachnospiraceae</taxon>
        <taxon>Dorea</taxon>
    </lineage>
</organism>
<dbReference type="AlphaFoldDB" id="A0A845KKF1"/>
<comment type="cofactor">
    <cofactor evidence="1">
        <name>pyridoxal 5'-phosphate</name>
        <dbReference type="ChEBI" id="CHEBI:597326"/>
    </cofactor>
</comment>
<comment type="similarity">
    <text evidence="5">Belongs to the class-II pyridoxal-phosphate-dependent aminotransferase family. MalY/PatB cystathionine beta-lyase subfamily.</text>
</comment>
<dbReference type="Pfam" id="PF00155">
    <property type="entry name" value="Aminotran_1_2"/>
    <property type="match status" value="1"/>
</dbReference>
<dbReference type="NCBIfam" id="TIGR04350">
    <property type="entry name" value="C_S_lyase_PatB"/>
    <property type="match status" value="1"/>
</dbReference>
<protein>
    <recommendedName>
        <fullName evidence="2">cysteine-S-conjugate beta-lyase</fullName>
        <ecNumber evidence="2">4.4.1.13</ecNumber>
    </recommendedName>
</protein>
<dbReference type="SUPFAM" id="SSF53383">
    <property type="entry name" value="PLP-dependent transferases"/>
    <property type="match status" value="1"/>
</dbReference>